<evidence type="ECO:0000256" key="2">
    <source>
        <dbReference type="SAM" id="Phobius"/>
    </source>
</evidence>
<accession>A0A016ST86</accession>
<name>A0A016ST86_9BILA</name>
<feature type="transmembrane region" description="Helical" evidence="2">
    <location>
        <begin position="25"/>
        <end position="47"/>
    </location>
</feature>
<evidence type="ECO:0000256" key="1">
    <source>
        <dbReference type="SAM" id="MobiDB-lite"/>
    </source>
</evidence>
<dbReference type="EMBL" id="JARK01001517">
    <property type="protein sequence ID" value="EYB93524.1"/>
    <property type="molecule type" value="Genomic_DNA"/>
</dbReference>
<reference evidence="4" key="1">
    <citation type="journal article" date="2015" name="Nat. Genet.">
        <title>The genome and transcriptome of the zoonotic hookworm Ancylostoma ceylanicum identify infection-specific gene families.</title>
        <authorList>
            <person name="Schwarz E.M."/>
            <person name="Hu Y."/>
            <person name="Antoshechkin I."/>
            <person name="Miller M.M."/>
            <person name="Sternberg P.W."/>
            <person name="Aroian R.V."/>
        </authorList>
    </citation>
    <scope>NUCLEOTIDE SEQUENCE</scope>
    <source>
        <strain evidence="4">HY135</strain>
    </source>
</reference>
<evidence type="ECO:0000313" key="4">
    <source>
        <dbReference type="Proteomes" id="UP000024635"/>
    </source>
</evidence>
<protein>
    <submittedName>
        <fullName evidence="3">Uncharacterized protein</fullName>
    </submittedName>
</protein>
<feature type="region of interest" description="Disordered" evidence="1">
    <location>
        <begin position="60"/>
        <end position="82"/>
    </location>
</feature>
<keyword evidence="2" id="KW-1133">Transmembrane helix</keyword>
<feature type="compositionally biased region" description="Basic residues" evidence="1">
    <location>
        <begin position="66"/>
        <end position="82"/>
    </location>
</feature>
<sequence length="82" mass="8960">MRGKSAAMEMIPDASMGQTLASSDYIGAACLGFWVVIAFGVLFLGWFGIRPRKVFTAAAKSEMQRRSRSKSVSKKSSSHRSK</sequence>
<gene>
    <name evidence="3" type="primary">Acey_s0181.g856</name>
    <name evidence="3" type="synonym">Acey-zhp-3</name>
    <name evidence="3" type="ORF">Y032_0181g856</name>
</gene>
<dbReference type="OrthoDB" id="2535391at2759"/>
<keyword evidence="2" id="KW-0812">Transmembrane</keyword>
<keyword evidence="4" id="KW-1185">Reference proteome</keyword>
<evidence type="ECO:0000313" key="3">
    <source>
        <dbReference type="EMBL" id="EYB93524.1"/>
    </source>
</evidence>
<comment type="caution">
    <text evidence="3">The sequence shown here is derived from an EMBL/GenBank/DDBJ whole genome shotgun (WGS) entry which is preliminary data.</text>
</comment>
<organism evidence="3 4">
    <name type="scientific">Ancylostoma ceylanicum</name>
    <dbReference type="NCBI Taxonomy" id="53326"/>
    <lineage>
        <taxon>Eukaryota</taxon>
        <taxon>Metazoa</taxon>
        <taxon>Ecdysozoa</taxon>
        <taxon>Nematoda</taxon>
        <taxon>Chromadorea</taxon>
        <taxon>Rhabditida</taxon>
        <taxon>Rhabditina</taxon>
        <taxon>Rhabditomorpha</taxon>
        <taxon>Strongyloidea</taxon>
        <taxon>Ancylostomatidae</taxon>
        <taxon>Ancylostomatinae</taxon>
        <taxon>Ancylostoma</taxon>
    </lineage>
</organism>
<keyword evidence="2" id="KW-0472">Membrane</keyword>
<dbReference type="Proteomes" id="UP000024635">
    <property type="component" value="Unassembled WGS sequence"/>
</dbReference>
<proteinExistence type="predicted"/>
<dbReference type="AlphaFoldDB" id="A0A016ST86"/>